<dbReference type="AlphaFoldDB" id="A0A8H3CHY0"/>
<evidence type="ECO:0000256" key="2">
    <source>
        <dbReference type="ARBA" id="ARBA00022801"/>
    </source>
</evidence>
<dbReference type="InterPro" id="IPR036928">
    <property type="entry name" value="AS_sf"/>
</dbReference>
<feature type="active site" description="Acyl-ester intermediate" evidence="3">
    <location>
        <position position="230"/>
    </location>
</feature>
<gene>
    <name evidence="5" type="ORF">RDB_LOCUS123596</name>
</gene>
<name>A0A8H3CHY0_9AGAM</name>
<dbReference type="PIRSF" id="PIRSF001221">
    <property type="entry name" value="Amidase_fungi"/>
    <property type="match status" value="1"/>
</dbReference>
<organism evidence="5 6">
    <name type="scientific">Rhizoctonia solani</name>
    <dbReference type="NCBI Taxonomy" id="456999"/>
    <lineage>
        <taxon>Eukaryota</taxon>
        <taxon>Fungi</taxon>
        <taxon>Dikarya</taxon>
        <taxon>Basidiomycota</taxon>
        <taxon>Agaricomycotina</taxon>
        <taxon>Agaricomycetes</taxon>
        <taxon>Cantharellales</taxon>
        <taxon>Ceratobasidiaceae</taxon>
        <taxon>Rhizoctonia</taxon>
    </lineage>
</organism>
<feature type="active site" description="Charge relay system" evidence="3">
    <location>
        <position position="206"/>
    </location>
</feature>
<sequence length="583" mass="64359">MSWEASAAQKRNDRTSRLKPYAHWSLGDLTPPSSQKNIIPFVHAHLTDRERSFLISDATDLAHRLASQVCTAVEVTIAFCKATYAAQELTNCITDVMFDQALSRAQELDEYLLKTGKVVGPLHGVPVSIKERISVKGEDTSCGYVAWAGKNIAQEDAPIVQILRTAGAIIYVKTTNPQSLFVFETSSNVYGYTTNPHNRNLSSGGSSGGEGALIGARASLLGVGTDILGSIVSLRRLDVGLGHCCSRFTSIHVNLRVPSAWCGLYGLRPSNYRIPSPGTMAGYKGMENLVGVVGPMAHSVRDLNLFCRVISECEPWNVDFKVLRMPWNYLFSQGRNNKKLVVGMLIDDGVVAPHPPILESLLQAGDALRSAGHEVIDWEPMDHKQAVEVVSRLYLLDGGDEIRSVLAESGEPPIPSVARILAEAEKYGPCTLAESWEMNTKRDEFRARALKHWSETALRTKSGRPVDVVLCPASATLAPPHWTMRWFGYTAYWNLLDYPAAVFPLGKFDASQWKSYDRPARSNPRNSVEDFVANQWDPDTYDGAPIALQLVGRRWQEEKLLADLRIVDEVVKPKVDTGIRDVA</sequence>
<dbReference type="PANTHER" id="PTHR46072">
    <property type="entry name" value="AMIDASE-RELATED-RELATED"/>
    <property type="match status" value="1"/>
</dbReference>
<accession>A0A8H3CHY0</accession>
<dbReference type="Pfam" id="PF01425">
    <property type="entry name" value="Amidase"/>
    <property type="match status" value="2"/>
</dbReference>
<evidence type="ECO:0000256" key="1">
    <source>
        <dbReference type="ARBA" id="ARBA00009199"/>
    </source>
</evidence>
<evidence type="ECO:0000313" key="6">
    <source>
        <dbReference type="Proteomes" id="UP000663888"/>
    </source>
</evidence>
<comment type="caution">
    <text evidence="5">The sequence shown here is derived from an EMBL/GenBank/DDBJ whole genome shotgun (WGS) entry which is preliminary data.</text>
</comment>
<feature type="active site" description="Charge relay system" evidence="3">
    <location>
        <position position="130"/>
    </location>
</feature>
<feature type="domain" description="Amidase" evidence="4">
    <location>
        <begin position="74"/>
        <end position="232"/>
    </location>
</feature>
<dbReference type="SUPFAM" id="SSF75304">
    <property type="entry name" value="Amidase signature (AS) enzymes"/>
    <property type="match status" value="1"/>
</dbReference>
<reference evidence="5" key="1">
    <citation type="submission" date="2021-01" db="EMBL/GenBank/DDBJ databases">
        <authorList>
            <person name="Kaushik A."/>
        </authorList>
    </citation>
    <scope>NUCLEOTIDE SEQUENCE</scope>
    <source>
        <strain evidence="5">AG4-R118</strain>
    </source>
</reference>
<comment type="similarity">
    <text evidence="1">Belongs to the amidase family.</text>
</comment>
<dbReference type="EMBL" id="CAJMWX010001309">
    <property type="protein sequence ID" value="CAE6480263.1"/>
    <property type="molecule type" value="Genomic_DNA"/>
</dbReference>
<dbReference type="Gene3D" id="3.90.1300.10">
    <property type="entry name" value="Amidase signature (AS) domain"/>
    <property type="match status" value="2"/>
</dbReference>
<evidence type="ECO:0000259" key="4">
    <source>
        <dbReference type="Pfam" id="PF01425"/>
    </source>
</evidence>
<proteinExistence type="inferred from homology"/>
<protein>
    <recommendedName>
        <fullName evidence="4">Amidase domain-containing protein</fullName>
    </recommendedName>
</protein>
<dbReference type="GO" id="GO:0016787">
    <property type="term" value="F:hydrolase activity"/>
    <property type="evidence" value="ECO:0007669"/>
    <property type="project" value="UniProtKB-KW"/>
</dbReference>
<evidence type="ECO:0000313" key="5">
    <source>
        <dbReference type="EMBL" id="CAE6480263.1"/>
    </source>
</evidence>
<feature type="domain" description="Amidase" evidence="4">
    <location>
        <begin position="256"/>
        <end position="561"/>
    </location>
</feature>
<evidence type="ECO:0000256" key="3">
    <source>
        <dbReference type="PIRSR" id="PIRSR001221-1"/>
    </source>
</evidence>
<dbReference type="InterPro" id="IPR023631">
    <property type="entry name" value="Amidase_dom"/>
</dbReference>
<dbReference type="Proteomes" id="UP000663888">
    <property type="component" value="Unassembled WGS sequence"/>
</dbReference>
<keyword evidence="2" id="KW-0378">Hydrolase</keyword>